<dbReference type="InterPro" id="IPR036291">
    <property type="entry name" value="NAD(P)-bd_dom_sf"/>
</dbReference>
<gene>
    <name evidence="2" type="ordered locus">YPN_1462</name>
</gene>
<reference evidence="2 3" key="1">
    <citation type="journal article" date="2006" name="J. Bacteriol.">
        <title>Complete genome sequence of Yersinia pestis strains Antiqua and Nepal516: evidence of gene reduction in an emerging pathogen.</title>
        <authorList>
            <person name="Chain P.S."/>
            <person name="Hu P."/>
            <person name="Malfatti S.A."/>
            <person name="Radnedge L."/>
            <person name="Larimer F."/>
            <person name="Vergez L.M."/>
            <person name="Worsham P."/>
            <person name="Chu M.C."/>
            <person name="Andersen G.L."/>
        </authorList>
    </citation>
    <scope>NUCLEOTIDE SEQUENCE [LARGE SCALE GENOMIC DNA]</scope>
    <source>
        <strain evidence="2 3">Nepal516</strain>
    </source>
</reference>
<organism evidence="2 3">
    <name type="scientific">Yersinia pestis bv. Antiqua (strain Nepal516)</name>
    <dbReference type="NCBI Taxonomy" id="377628"/>
    <lineage>
        <taxon>Bacteria</taxon>
        <taxon>Pseudomonadati</taxon>
        <taxon>Pseudomonadota</taxon>
        <taxon>Gammaproteobacteria</taxon>
        <taxon>Enterobacterales</taxon>
        <taxon>Yersiniaceae</taxon>
        <taxon>Yersinia</taxon>
    </lineage>
</organism>
<dbReference type="PANTHER" id="PTHR43245:SF24">
    <property type="entry name" value="DEHYDROGENASE"/>
    <property type="match status" value="1"/>
</dbReference>
<dbReference type="KEGG" id="ypn:YPN_1462"/>
<dbReference type="PANTHER" id="PTHR43245">
    <property type="entry name" value="BIFUNCTIONAL POLYMYXIN RESISTANCE PROTEIN ARNA"/>
    <property type="match status" value="1"/>
</dbReference>
<dbReference type="RefSeq" id="WP_002211271.1">
    <property type="nucleotide sequence ID" value="NC_008149.1"/>
</dbReference>
<evidence type="ECO:0000313" key="2">
    <source>
        <dbReference type="EMBL" id="ABG17792.1"/>
    </source>
</evidence>
<dbReference type="EMBL" id="CP000305">
    <property type="protein sequence ID" value="ABG17792.1"/>
    <property type="molecule type" value="Genomic_DNA"/>
</dbReference>
<evidence type="ECO:0000259" key="1">
    <source>
        <dbReference type="Pfam" id="PF01370"/>
    </source>
</evidence>
<dbReference type="HOGENOM" id="CLU_007383_6_1_6"/>
<accession>A0A0H2YIE7</accession>
<dbReference type="InterPro" id="IPR050177">
    <property type="entry name" value="Lipid_A_modif_metabolic_enz"/>
</dbReference>
<dbReference type="Proteomes" id="UP000008936">
    <property type="component" value="Chromosome"/>
</dbReference>
<dbReference type="AlphaFoldDB" id="A0A0H2YIE7"/>
<dbReference type="SUPFAM" id="SSF51735">
    <property type="entry name" value="NAD(P)-binding Rossmann-fold domains"/>
    <property type="match status" value="1"/>
</dbReference>
<dbReference type="Pfam" id="PF01370">
    <property type="entry name" value="Epimerase"/>
    <property type="match status" value="1"/>
</dbReference>
<dbReference type="GeneID" id="57976678"/>
<evidence type="ECO:0000313" key="3">
    <source>
        <dbReference type="Proteomes" id="UP000008936"/>
    </source>
</evidence>
<sequence length="320" mass="35508">MTNILITGASGFIGGAFMRRFACHDGIRLCGIGRRSVEGFPTSVRYQALDLARLATLDFTPDVVIHAAGRAGPWGTRREYYRDNVVTTEQVIKFCQSRGNPRLIYLSTAAVYYRYCHQLALTEQSEIGPEFANDYALTKHQGEALIEAYQGEKTILRPCAVFGPGDQLLFPPLLDAASRHGLPLLISEVPARGELMHIDVLCDYLLKAAIKPELRLFYNLSNAEPIEINEFLIDVLSKLGLPAPKREVRVATAMLIAGIIEGTYRLLRIKSEPSITRFGVGVLGYSKTLDVSAAIHDFGSPSRSLSQGLDAFIRWYKEQK</sequence>
<name>A0A0H2YIE7_YERPN</name>
<dbReference type="InterPro" id="IPR001509">
    <property type="entry name" value="Epimerase_deHydtase"/>
</dbReference>
<feature type="domain" description="NAD-dependent epimerase/dehydratase" evidence="1">
    <location>
        <begin position="4"/>
        <end position="208"/>
    </location>
</feature>
<proteinExistence type="predicted"/>
<dbReference type="Gene3D" id="3.40.50.720">
    <property type="entry name" value="NAD(P)-binding Rossmann-like Domain"/>
    <property type="match status" value="1"/>
</dbReference>
<protein>
    <submittedName>
        <fullName evidence="2">Dehydrogenase</fullName>
    </submittedName>
</protein>